<dbReference type="EMBL" id="JAHLQK010000005">
    <property type="protein sequence ID" value="MBU5677584.1"/>
    <property type="molecule type" value="Genomic_DNA"/>
</dbReference>
<sequence length="417" mass="47746">MKLTKREKNMLGVLAGIIFIYGYINFIINPQILKIKYLKSGIKDYESIIAEDNHATDALSDLKNIYEKHLKNVEGYSKGYFTSLEQSTLILLLDSFINNTELEITGVGFSDYRTEQLGSTELNAISASIPFSGYYESLLDFLRQIRQNNKKILIKDINILNNGEGQVSGNVVLDFYSIPSLGVKKLSSSIIEENSYSKQNPFDPFEGYIDELFDYLGNDEINAQPNYNQNQDMFAPQDNIAIEDIKKTLLEGFESLDMFFVGNPREVDGNVSRDTNKKQGNYSIKLQYDFLMQRGNNIANVVFDNIKPSISIQPEYISISVYSYEKNDHKIGFVLKDAVGKEYNILLADKIDWIYWSTLEAKLPEEVTYPAQIQRIYVQSNNPESKINGVFLLDNMEVAYRNTLHHSYEKDNHINSN</sequence>
<protein>
    <submittedName>
        <fullName evidence="2">Uncharacterized protein</fullName>
    </submittedName>
</protein>
<keyword evidence="1" id="KW-1133">Transmembrane helix</keyword>
<keyword evidence="1" id="KW-0472">Membrane</keyword>
<gene>
    <name evidence="2" type="ORF">KQI88_14265</name>
</gene>
<evidence type="ECO:0000256" key="1">
    <source>
        <dbReference type="SAM" id="Phobius"/>
    </source>
</evidence>
<dbReference type="Proteomes" id="UP000779508">
    <property type="component" value="Unassembled WGS sequence"/>
</dbReference>
<evidence type="ECO:0000313" key="2">
    <source>
        <dbReference type="EMBL" id="MBU5677584.1"/>
    </source>
</evidence>
<feature type="transmembrane region" description="Helical" evidence="1">
    <location>
        <begin position="9"/>
        <end position="28"/>
    </location>
</feature>
<accession>A0ABS6G5Z8</accession>
<proteinExistence type="predicted"/>
<organism evidence="2 3">
    <name type="scientific">Alkaliphilus flagellatus</name>
    <dbReference type="NCBI Taxonomy" id="2841507"/>
    <lineage>
        <taxon>Bacteria</taxon>
        <taxon>Bacillati</taxon>
        <taxon>Bacillota</taxon>
        <taxon>Clostridia</taxon>
        <taxon>Peptostreptococcales</taxon>
        <taxon>Natronincolaceae</taxon>
        <taxon>Alkaliphilus</taxon>
    </lineage>
</organism>
<reference evidence="2 3" key="1">
    <citation type="submission" date="2021-06" db="EMBL/GenBank/DDBJ databases">
        <authorList>
            <person name="Sun Q."/>
            <person name="Li D."/>
        </authorList>
    </citation>
    <scope>NUCLEOTIDE SEQUENCE [LARGE SCALE GENOMIC DNA]</scope>
    <source>
        <strain evidence="2 3">MSJ-5</strain>
    </source>
</reference>
<dbReference type="RefSeq" id="WP_216418427.1">
    <property type="nucleotide sequence ID" value="NZ_JAHLQK010000005.1"/>
</dbReference>
<comment type="caution">
    <text evidence="2">The sequence shown here is derived from an EMBL/GenBank/DDBJ whole genome shotgun (WGS) entry which is preliminary data.</text>
</comment>
<keyword evidence="3" id="KW-1185">Reference proteome</keyword>
<name>A0ABS6G5Z8_9FIRM</name>
<keyword evidence="1" id="KW-0812">Transmembrane</keyword>
<evidence type="ECO:0000313" key="3">
    <source>
        <dbReference type="Proteomes" id="UP000779508"/>
    </source>
</evidence>